<dbReference type="InterPro" id="IPR029058">
    <property type="entry name" value="AB_hydrolase_fold"/>
</dbReference>
<evidence type="ECO:0000259" key="1">
    <source>
        <dbReference type="Pfam" id="PF00561"/>
    </source>
</evidence>
<keyword evidence="3" id="KW-1185">Reference proteome</keyword>
<dbReference type="InterPro" id="IPR050471">
    <property type="entry name" value="AB_hydrolase"/>
</dbReference>
<reference evidence="2 3" key="1">
    <citation type="submission" date="2021-01" db="EMBL/GenBank/DDBJ databases">
        <title>Sequencing the genomes of 1000 actinobacteria strains.</title>
        <authorList>
            <person name="Klenk H.-P."/>
        </authorList>
    </citation>
    <scope>NUCLEOTIDE SEQUENCE [LARGE SCALE GENOMIC DNA]</scope>
    <source>
        <strain evidence="2 3">DSM 100204</strain>
    </source>
</reference>
<dbReference type="EMBL" id="JAFBBP010000001">
    <property type="protein sequence ID" value="MBM7494165.1"/>
    <property type="molecule type" value="Genomic_DNA"/>
</dbReference>
<evidence type="ECO:0000313" key="3">
    <source>
        <dbReference type="Proteomes" id="UP000764837"/>
    </source>
</evidence>
<name>A0ABS2M154_9ACTN</name>
<feature type="domain" description="AB hydrolase-1" evidence="1">
    <location>
        <begin position="34"/>
        <end position="262"/>
    </location>
</feature>
<protein>
    <submittedName>
        <fullName evidence="2">Pimeloyl-ACP methyl ester carboxylesterase</fullName>
    </submittedName>
</protein>
<dbReference type="SUPFAM" id="SSF53474">
    <property type="entry name" value="alpha/beta-Hydrolases"/>
    <property type="match status" value="1"/>
</dbReference>
<dbReference type="Pfam" id="PF00561">
    <property type="entry name" value="Abhydrolase_1"/>
    <property type="match status" value="1"/>
</dbReference>
<evidence type="ECO:0000313" key="2">
    <source>
        <dbReference type="EMBL" id="MBM7494165.1"/>
    </source>
</evidence>
<dbReference type="PANTHER" id="PTHR43433">
    <property type="entry name" value="HYDROLASE, ALPHA/BETA FOLD FAMILY PROTEIN"/>
    <property type="match status" value="1"/>
</dbReference>
<accession>A0ABS2M154</accession>
<dbReference type="RefSeq" id="WP_204944779.1">
    <property type="nucleotide sequence ID" value="NZ_JAFBBP010000001.1"/>
</dbReference>
<dbReference type="PANTHER" id="PTHR43433:SF1">
    <property type="entry name" value="BLL5160 PROTEIN"/>
    <property type="match status" value="1"/>
</dbReference>
<comment type="caution">
    <text evidence="2">The sequence shown here is derived from an EMBL/GenBank/DDBJ whole genome shotgun (WGS) entry which is preliminary data.</text>
</comment>
<gene>
    <name evidence="2" type="ORF">JOD64_005387</name>
</gene>
<sequence>MPLAVGQAQGLDTMRIGTGSDGLTYYRGGEQGCPLVLVNALGQDLLPWQRFVATLLPRRVITWELRGLVPPAARRPFAGHVDDLARVLQAEDVTSCHLVAWCTGPRTALRFSQRYPGMVRSMVFLNASFKHTGRAPERDTAYEQNLEVLCRAVNRRPENANRLREVFQPGTVTASGANAIVQDNAVRRAFGSADALVAYAQQHLEFWAEDFTSEATAEVPVLFVSGERDEIVSAEATRAAAGTFPGAAHVVLPAVGHFALVDQAERVAGLVEGFTLAAEKQPPPRAESGGGG</sequence>
<proteinExistence type="predicted"/>
<dbReference type="Proteomes" id="UP000764837">
    <property type="component" value="Unassembled WGS sequence"/>
</dbReference>
<dbReference type="InterPro" id="IPR000073">
    <property type="entry name" value="AB_hydrolase_1"/>
</dbReference>
<dbReference type="Gene3D" id="3.40.50.1820">
    <property type="entry name" value="alpha/beta hydrolase"/>
    <property type="match status" value="1"/>
</dbReference>
<organism evidence="2 3">
    <name type="scientific">Micromonospora luteifusca</name>
    <dbReference type="NCBI Taxonomy" id="709860"/>
    <lineage>
        <taxon>Bacteria</taxon>
        <taxon>Bacillati</taxon>
        <taxon>Actinomycetota</taxon>
        <taxon>Actinomycetes</taxon>
        <taxon>Micromonosporales</taxon>
        <taxon>Micromonosporaceae</taxon>
        <taxon>Micromonospora</taxon>
    </lineage>
</organism>